<evidence type="ECO:0000313" key="1">
    <source>
        <dbReference type="EMBL" id="KAF2073055.1"/>
    </source>
</evidence>
<dbReference type="PANTHER" id="PTHR35175:SF2">
    <property type="entry name" value="DUF1289 DOMAIN-CONTAINING PROTEIN"/>
    <property type="match status" value="1"/>
</dbReference>
<dbReference type="Pfam" id="PF06945">
    <property type="entry name" value="DUF1289"/>
    <property type="match status" value="1"/>
</dbReference>
<proteinExistence type="predicted"/>
<sequence length="98" mass="11058">MKSSMEVMNKFGQMIDVSSVTLRTGYLAGKPIKTPCVNVCRMDNNSGLCLGCARDKSEIGFWSSMTEKERDDVIADLPNRKKYIVITEENKFDKSVKK</sequence>
<dbReference type="EMBL" id="AJWJ01000230">
    <property type="protein sequence ID" value="KAF2073055.1"/>
    <property type="molecule type" value="Genomic_DNA"/>
</dbReference>
<dbReference type="Proteomes" id="UP000695562">
    <property type="component" value="Unassembled WGS sequence"/>
</dbReference>
<evidence type="ECO:0008006" key="3">
    <source>
        <dbReference type="Google" id="ProtNLM"/>
    </source>
</evidence>
<gene>
    <name evidence="1" type="ORF">CYY_005638</name>
</gene>
<organism evidence="1 2">
    <name type="scientific">Polysphondylium violaceum</name>
    <dbReference type="NCBI Taxonomy" id="133409"/>
    <lineage>
        <taxon>Eukaryota</taxon>
        <taxon>Amoebozoa</taxon>
        <taxon>Evosea</taxon>
        <taxon>Eumycetozoa</taxon>
        <taxon>Dictyostelia</taxon>
        <taxon>Dictyosteliales</taxon>
        <taxon>Dictyosteliaceae</taxon>
        <taxon>Polysphondylium</taxon>
    </lineage>
</organism>
<dbReference type="PANTHER" id="PTHR35175">
    <property type="entry name" value="DUF1289 DOMAIN-CONTAINING PROTEIN"/>
    <property type="match status" value="1"/>
</dbReference>
<evidence type="ECO:0000313" key="2">
    <source>
        <dbReference type="Proteomes" id="UP000695562"/>
    </source>
</evidence>
<keyword evidence="2" id="KW-1185">Reference proteome</keyword>
<reference evidence="1" key="1">
    <citation type="submission" date="2020-01" db="EMBL/GenBank/DDBJ databases">
        <title>Development of genomics and gene disruption for Polysphondylium violaceum indicates a role for the polyketide synthase stlB in stalk morphogenesis.</title>
        <authorList>
            <person name="Narita B."/>
            <person name="Kawabe Y."/>
            <person name="Kin K."/>
            <person name="Saito T."/>
            <person name="Gibbs R."/>
            <person name="Kuspa A."/>
            <person name="Muzny D."/>
            <person name="Queller D."/>
            <person name="Richards S."/>
            <person name="Strassman J."/>
            <person name="Sucgang R."/>
            <person name="Worley K."/>
            <person name="Schaap P."/>
        </authorList>
    </citation>
    <scope>NUCLEOTIDE SEQUENCE</scope>
    <source>
        <strain evidence="1">QSvi11</strain>
    </source>
</reference>
<protein>
    <recommendedName>
        <fullName evidence="3">DUF1289 domain-containing protein</fullName>
    </recommendedName>
</protein>
<name>A0A8J4PTX4_9MYCE</name>
<accession>A0A8J4PTX4</accession>
<dbReference type="AlphaFoldDB" id="A0A8J4PTX4"/>
<dbReference type="InterPro" id="IPR010710">
    <property type="entry name" value="DUF1289"/>
</dbReference>
<dbReference type="OrthoDB" id="17465at2759"/>
<comment type="caution">
    <text evidence="1">The sequence shown here is derived from an EMBL/GenBank/DDBJ whole genome shotgun (WGS) entry which is preliminary data.</text>
</comment>